<evidence type="ECO:0000256" key="1">
    <source>
        <dbReference type="SAM" id="MobiDB-lite"/>
    </source>
</evidence>
<protein>
    <submittedName>
        <fullName evidence="2">Uncharacterized protein</fullName>
    </submittedName>
</protein>
<dbReference type="RefSeq" id="XP_023627240.1">
    <property type="nucleotide sequence ID" value="XM_023771472.1"/>
</dbReference>
<name>A0A2D3UUS3_9PEZI</name>
<dbReference type="GeneID" id="35601351"/>
<evidence type="ECO:0000313" key="2">
    <source>
        <dbReference type="EMBL" id="CZT20351.1"/>
    </source>
</evidence>
<keyword evidence="3" id="KW-1185">Reference proteome</keyword>
<accession>A0A2D3UUS3</accession>
<sequence>MQHFHQHQLTKICYNSINLKRNNFSSRLHRRQPIDSEQTWHQSRSHPRSPTDSQLHSKSHPVAENAESPEDARYPDQAEEFRDGDAMKLHYTFKDESRSLWSQMPQGLEPAERSEVAEIMAPREFEGGVGGVTVAFRRV</sequence>
<dbReference type="AlphaFoldDB" id="A0A2D3UUS3"/>
<feature type="compositionally biased region" description="Polar residues" evidence="1">
    <location>
        <begin position="35"/>
        <end position="56"/>
    </location>
</feature>
<evidence type="ECO:0000313" key="3">
    <source>
        <dbReference type="Proteomes" id="UP000225277"/>
    </source>
</evidence>
<proteinExistence type="predicted"/>
<gene>
    <name evidence="2" type="ORF">RCC_06210</name>
</gene>
<reference evidence="2 3" key="1">
    <citation type="submission" date="2016-03" db="EMBL/GenBank/DDBJ databases">
        <authorList>
            <person name="Ploux O."/>
        </authorList>
    </citation>
    <scope>NUCLEOTIDE SEQUENCE [LARGE SCALE GENOMIC DNA]</scope>
    <source>
        <strain evidence="2 3">URUG2</strain>
    </source>
</reference>
<feature type="compositionally biased region" description="Basic and acidic residues" evidence="1">
    <location>
        <begin position="70"/>
        <end position="85"/>
    </location>
</feature>
<organism evidence="2 3">
    <name type="scientific">Ramularia collo-cygni</name>
    <dbReference type="NCBI Taxonomy" id="112498"/>
    <lineage>
        <taxon>Eukaryota</taxon>
        <taxon>Fungi</taxon>
        <taxon>Dikarya</taxon>
        <taxon>Ascomycota</taxon>
        <taxon>Pezizomycotina</taxon>
        <taxon>Dothideomycetes</taxon>
        <taxon>Dothideomycetidae</taxon>
        <taxon>Mycosphaerellales</taxon>
        <taxon>Mycosphaerellaceae</taxon>
        <taxon>Ramularia</taxon>
    </lineage>
</organism>
<feature type="region of interest" description="Disordered" evidence="1">
    <location>
        <begin position="27"/>
        <end position="85"/>
    </location>
</feature>
<dbReference type="EMBL" id="FJUY01000009">
    <property type="protein sequence ID" value="CZT20351.1"/>
    <property type="molecule type" value="Genomic_DNA"/>
</dbReference>
<dbReference type="Proteomes" id="UP000225277">
    <property type="component" value="Unassembled WGS sequence"/>
</dbReference>